<evidence type="ECO:0000313" key="1">
    <source>
        <dbReference type="EMBL" id="GIY59968.1"/>
    </source>
</evidence>
<dbReference type="EMBL" id="BPLQ01011731">
    <property type="protein sequence ID" value="GIY59968.1"/>
    <property type="molecule type" value="Genomic_DNA"/>
</dbReference>
<organism evidence="1 2">
    <name type="scientific">Caerostris darwini</name>
    <dbReference type="NCBI Taxonomy" id="1538125"/>
    <lineage>
        <taxon>Eukaryota</taxon>
        <taxon>Metazoa</taxon>
        <taxon>Ecdysozoa</taxon>
        <taxon>Arthropoda</taxon>
        <taxon>Chelicerata</taxon>
        <taxon>Arachnida</taxon>
        <taxon>Araneae</taxon>
        <taxon>Araneomorphae</taxon>
        <taxon>Entelegynae</taxon>
        <taxon>Araneoidea</taxon>
        <taxon>Araneidae</taxon>
        <taxon>Caerostris</taxon>
    </lineage>
</organism>
<keyword evidence="2" id="KW-1185">Reference proteome</keyword>
<name>A0AAV4UQA8_9ARAC</name>
<protein>
    <submittedName>
        <fullName evidence="1">Uncharacterized protein</fullName>
    </submittedName>
</protein>
<evidence type="ECO:0000313" key="2">
    <source>
        <dbReference type="Proteomes" id="UP001054837"/>
    </source>
</evidence>
<gene>
    <name evidence="1" type="ORF">CDAR_601911</name>
</gene>
<dbReference type="AlphaFoldDB" id="A0AAV4UQA8"/>
<comment type="caution">
    <text evidence="1">The sequence shown here is derived from an EMBL/GenBank/DDBJ whole genome shotgun (WGS) entry which is preliminary data.</text>
</comment>
<reference evidence="1 2" key="1">
    <citation type="submission" date="2021-06" db="EMBL/GenBank/DDBJ databases">
        <title>Caerostris darwini draft genome.</title>
        <authorList>
            <person name="Kono N."/>
            <person name="Arakawa K."/>
        </authorList>
    </citation>
    <scope>NUCLEOTIDE SEQUENCE [LARGE SCALE GENOMIC DNA]</scope>
</reference>
<sequence>MLFPKDLYVPGYLFPGRILCKNRIDSGRRIRRNQMFFSSDLDEFSAIIVRVTCSCIYEPFVEFLCDCHGCIFFFRMSSLLASILSMKRDLASKFGK</sequence>
<accession>A0AAV4UQA8</accession>
<proteinExistence type="predicted"/>
<dbReference type="Proteomes" id="UP001054837">
    <property type="component" value="Unassembled WGS sequence"/>
</dbReference>